<gene>
    <name evidence="1" type="ORF">ILYODFUR_024162</name>
</gene>
<name>A0ABV0SNU1_9TELE</name>
<keyword evidence="2" id="KW-1185">Reference proteome</keyword>
<comment type="caution">
    <text evidence="1">The sequence shown here is derived from an EMBL/GenBank/DDBJ whole genome shotgun (WGS) entry which is preliminary data.</text>
</comment>
<evidence type="ECO:0000313" key="1">
    <source>
        <dbReference type="EMBL" id="MEQ2222244.1"/>
    </source>
</evidence>
<dbReference type="Proteomes" id="UP001482620">
    <property type="component" value="Unassembled WGS sequence"/>
</dbReference>
<sequence length="106" mass="12345">MMHVGSHCKKVLPPAETLETAAERLNGTKFWAGTSTFLHLKKLPQYLSWKSELAFFHYRSRMPEMNAFIVKIKKETLQREFCRSLHQTLFKTKTLAVALLLSVCFR</sequence>
<organism evidence="1 2">
    <name type="scientific">Ilyodon furcidens</name>
    <name type="common">goldbreast splitfin</name>
    <dbReference type="NCBI Taxonomy" id="33524"/>
    <lineage>
        <taxon>Eukaryota</taxon>
        <taxon>Metazoa</taxon>
        <taxon>Chordata</taxon>
        <taxon>Craniata</taxon>
        <taxon>Vertebrata</taxon>
        <taxon>Euteleostomi</taxon>
        <taxon>Actinopterygii</taxon>
        <taxon>Neopterygii</taxon>
        <taxon>Teleostei</taxon>
        <taxon>Neoteleostei</taxon>
        <taxon>Acanthomorphata</taxon>
        <taxon>Ovalentaria</taxon>
        <taxon>Atherinomorphae</taxon>
        <taxon>Cyprinodontiformes</taxon>
        <taxon>Goodeidae</taxon>
        <taxon>Ilyodon</taxon>
    </lineage>
</organism>
<protein>
    <submittedName>
        <fullName evidence="1">Uncharacterized protein</fullName>
    </submittedName>
</protein>
<accession>A0ABV0SNU1</accession>
<evidence type="ECO:0000313" key="2">
    <source>
        <dbReference type="Proteomes" id="UP001482620"/>
    </source>
</evidence>
<dbReference type="EMBL" id="JAHRIQ010002837">
    <property type="protein sequence ID" value="MEQ2222244.1"/>
    <property type="molecule type" value="Genomic_DNA"/>
</dbReference>
<proteinExistence type="predicted"/>
<reference evidence="1 2" key="1">
    <citation type="submission" date="2021-06" db="EMBL/GenBank/DDBJ databases">
        <authorList>
            <person name="Palmer J.M."/>
        </authorList>
    </citation>
    <scope>NUCLEOTIDE SEQUENCE [LARGE SCALE GENOMIC DNA]</scope>
    <source>
        <strain evidence="2">if_2019</strain>
        <tissue evidence="1">Muscle</tissue>
    </source>
</reference>